<reference evidence="2 3" key="1">
    <citation type="journal article" date="2011" name="Genome Res.">
        <title>Phylogeny-wide analysis of social amoeba genomes highlights ancient origins for complex intercellular communication.</title>
        <authorList>
            <person name="Heidel A.J."/>
            <person name="Lawal H.M."/>
            <person name="Felder M."/>
            <person name="Schilde C."/>
            <person name="Helps N.R."/>
            <person name="Tunggal B."/>
            <person name="Rivero F."/>
            <person name="John U."/>
            <person name="Schleicher M."/>
            <person name="Eichinger L."/>
            <person name="Platzer M."/>
            <person name="Noegel A.A."/>
            <person name="Schaap P."/>
            <person name="Gloeckner G."/>
        </authorList>
    </citation>
    <scope>NUCLEOTIDE SEQUENCE [LARGE SCALE GENOMIC DNA]</scope>
    <source>
        <strain evidence="3">ATCC 26659 / Pp 5 / PN500</strain>
    </source>
</reference>
<comment type="caution">
    <text evidence="2">The sequence shown here is derived from an EMBL/GenBank/DDBJ whole genome shotgun (WGS) entry which is preliminary data.</text>
</comment>
<sequence>MACRGNGVVSGAAIIQCSSHTSVVLVEPSTRFSSAITFGIIEILEVNVSAKSHQKYGRGKFLPEKGSIYLHSKSKLERENHMMDEMNQEILDLKNDFLSIQEDVNIEYSLLNRTKKTVQVGVGSNQENNKSAKSPVSIADQNLLEIIEVLDKLSKDIRTIDHSDRINLEDKIKLKNGDNLYIEVFDETALALEREKQKEEKELQDILNDFTMIDDSPHSKPYAVFPVGVSRYTIMKSLKLNCFSLKNRDGQTNKIMFEPYPAGNYTLLLYDTQDPNWF</sequence>
<dbReference type="InParanoid" id="D3BKX8"/>
<dbReference type="RefSeq" id="XP_020430682.1">
    <property type="nucleotide sequence ID" value="XM_020580007.1"/>
</dbReference>
<evidence type="ECO:0000313" key="3">
    <source>
        <dbReference type="Proteomes" id="UP000001396"/>
    </source>
</evidence>
<dbReference type="EMBL" id="ADBJ01000038">
    <property type="protein sequence ID" value="EFA78558.1"/>
    <property type="molecule type" value="Genomic_DNA"/>
</dbReference>
<proteinExistence type="predicted"/>
<name>D3BKX8_HETP5</name>
<gene>
    <name evidence="2" type="ORF">PPL_09210</name>
</gene>
<accession>D3BKX8</accession>
<evidence type="ECO:0000313" key="2">
    <source>
        <dbReference type="EMBL" id="EFA78558.1"/>
    </source>
</evidence>
<feature type="coiled-coil region" evidence="1">
    <location>
        <begin position="182"/>
        <end position="209"/>
    </location>
</feature>
<dbReference type="GeneID" id="31364685"/>
<protein>
    <submittedName>
        <fullName evidence="2">Uncharacterized protein</fullName>
    </submittedName>
</protein>
<keyword evidence="3" id="KW-1185">Reference proteome</keyword>
<evidence type="ECO:0000256" key="1">
    <source>
        <dbReference type="SAM" id="Coils"/>
    </source>
</evidence>
<dbReference type="Proteomes" id="UP000001396">
    <property type="component" value="Unassembled WGS sequence"/>
</dbReference>
<organism evidence="2 3">
    <name type="scientific">Heterostelium pallidum (strain ATCC 26659 / Pp 5 / PN500)</name>
    <name type="common">Cellular slime mold</name>
    <name type="synonym">Polysphondylium pallidum</name>
    <dbReference type="NCBI Taxonomy" id="670386"/>
    <lineage>
        <taxon>Eukaryota</taxon>
        <taxon>Amoebozoa</taxon>
        <taxon>Evosea</taxon>
        <taxon>Eumycetozoa</taxon>
        <taxon>Dictyostelia</taxon>
        <taxon>Acytosteliales</taxon>
        <taxon>Acytosteliaceae</taxon>
        <taxon>Heterostelium</taxon>
    </lineage>
</organism>
<dbReference type="AlphaFoldDB" id="D3BKX8"/>
<feature type="coiled-coil region" evidence="1">
    <location>
        <begin position="76"/>
        <end position="103"/>
    </location>
</feature>
<keyword evidence="1" id="KW-0175">Coiled coil</keyword>